<evidence type="ECO:0000313" key="3">
    <source>
        <dbReference type="EMBL" id="NJP44474.1"/>
    </source>
</evidence>
<dbReference type="InterPro" id="IPR003488">
    <property type="entry name" value="DprA"/>
</dbReference>
<dbReference type="PANTHER" id="PTHR43022">
    <property type="entry name" value="PROTEIN SMF"/>
    <property type="match status" value="1"/>
</dbReference>
<comment type="similarity">
    <text evidence="1">Belongs to the DprA/Smf family.</text>
</comment>
<dbReference type="EMBL" id="JAATEJ010000009">
    <property type="protein sequence ID" value="NJP44474.1"/>
    <property type="molecule type" value="Genomic_DNA"/>
</dbReference>
<dbReference type="SUPFAM" id="SSF102405">
    <property type="entry name" value="MCP/YpsA-like"/>
    <property type="match status" value="1"/>
</dbReference>
<keyword evidence="4" id="KW-1185">Reference proteome</keyword>
<dbReference type="Proteomes" id="UP000734511">
    <property type="component" value="Unassembled WGS sequence"/>
</dbReference>
<feature type="domain" description="Smf/DprA SLOG" evidence="2">
    <location>
        <begin position="65"/>
        <end position="258"/>
    </location>
</feature>
<dbReference type="RefSeq" id="WP_167983345.1">
    <property type="nucleotide sequence ID" value="NZ_JAATEJ010000009.1"/>
</dbReference>
<dbReference type="InterPro" id="IPR057666">
    <property type="entry name" value="DrpA_SLOG"/>
</dbReference>
<evidence type="ECO:0000313" key="4">
    <source>
        <dbReference type="Proteomes" id="UP000734511"/>
    </source>
</evidence>
<sequence length="285" mass="30569">MGTREESIRLSLTAMKAYGSPSQIDKALRESGREGLKEAFAELDYAAQEEILKKTEELVGGGIGVVMRDDPHYPQTLINNGRSVAPVLYYWGNPDLLLAEGIGMCGSRSASDLGLKAAHDCGEEVSSRYMSVISGYAKGVDTATHLAALRSGGSTVVVLAEGFDHFRIKREFKQSFDPARILVLSQFAPAQPWRAYAAMARNKVIFGLGRALVVVEAGERGGTLAAGEGALQIGRPVLVLNFGSDTPPGNRILIERGGFPIGSREELGRVLDKRPAVAIQESLPI</sequence>
<gene>
    <name evidence="3" type="ORF">HCN08_13865</name>
</gene>
<protein>
    <recommendedName>
        <fullName evidence="2">Smf/DprA SLOG domain-containing protein</fullName>
    </recommendedName>
</protein>
<accession>A0ABX0ZRU0</accession>
<dbReference type="Pfam" id="PF02481">
    <property type="entry name" value="DNA_processg_A"/>
    <property type="match status" value="1"/>
</dbReference>
<evidence type="ECO:0000256" key="1">
    <source>
        <dbReference type="ARBA" id="ARBA00006525"/>
    </source>
</evidence>
<reference evidence="3 4" key="1">
    <citation type="submission" date="2020-03" db="EMBL/GenBank/DDBJ databases">
        <title>WGS of actinomycetes isolated from Thailand.</title>
        <authorList>
            <person name="Thawai C."/>
        </authorList>
    </citation>
    <scope>NUCLEOTIDE SEQUENCE [LARGE SCALE GENOMIC DNA]</scope>
    <source>
        <strain evidence="3 4">PRB2-1</strain>
    </source>
</reference>
<organism evidence="3 4">
    <name type="scientific">Actinacidiphila epipremni</name>
    <dbReference type="NCBI Taxonomy" id="2053013"/>
    <lineage>
        <taxon>Bacteria</taxon>
        <taxon>Bacillati</taxon>
        <taxon>Actinomycetota</taxon>
        <taxon>Actinomycetes</taxon>
        <taxon>Kitasatosporales</taxon>
        <taxon>Streptomycetaceae</taxon>
        <taxon>Actinacidiphila</taxon>
    </lineage>
</organism>
<dbReference type="PANTHER" id="PTHR43022:SF1">
    <property type="entry name" value="PROTEIN SMF"/>
    <property type="match status" value="1"/>
</dbReference>
<evidence type="ECO:0000259" key="2">
    <source>
        <dbReference type="Pfam" id="PF02481"/>
    </source>
</evidence>
<name>A0ABX0ZRU0_9ACTN</name>
<dbReference type="Gene3D" id="3.40.50.450">
    <property type="match status" value="1"/>
</dbReference>
<proteinExistence type="inferred from homology"/>
<comment type="caution">
    <text evidence="3">The sequence shown here is derived from an EMBL/GenBank/DDBJ whole genome shotgun (WGS) entry which is preliminary data.</text>
</comment>